<feature type="domain" description="Amidohydrolase-related" evidence="5">
    <location>
        <begin position="58"/>
        <end position="435"/>
    </location>
</feature>
<dbReference type="GO" id="GO:0046872">
    <property type="term" value="F:metal ion binding"/>
    <property type="evidence" value="ECO:0007669"/>
    <property type="project" value="UniProtKB-KW"/>
</dbReference>
<keyword evidence="3" id="KW-0378">Hydrolase</keyword>
<dbReference type="NCBIfam" id="NF006681">
    <property type="entry name" value="PRK09229.1-2"/>
    <property type="match status" value="1"/>
</dbReference>
<dbReference type="InterPro" id="IPR051607">
    <property type="entry name" value="Metallo-dep_hydrolases"/>
</dbReference>
<dbReference type="PANTHER" id="PTHR11271">
    <property type="entry name" value="GUANINE DEAMINASE"/>
    <property type="match status" value="1"/>
</dbReference>
<evidence type="ECO:0000313" key="7">
    <source>
        <dbReference type="Proteomes" id="UP000612362"/>
    </source>
</evidence>
<keyword evidence="7" id="KW-1185">Reference proteome</keyword>
<dbReference type="InterPro" id="IPR006680">
    <property type="entry name" value="Amidohydro-rel"/>
</dbReference>
<organism evidence="6 7">
    <name type="scientific">Ktedonospora formicarum</name>
    <dbReference type="NCBI Taxonomy" id="2778364"/>
    <lineage>
        <taxon>Bacteria</taxon>
        <taxon>Bacillati</taxon>
        <taxon>Chloroflexota</taxon>
        <taxon>Ktedonobacteria</taxon>
        <taxon>Ktedonobacterales</taxon>
        <taxon>Ktedonobacteraceae</taxon>
        <taxon>Ktedonospora</taxon>
    </lineage>
</organism>
<dbReference type="InterPro" id="IPR011059">
    <property type="entry name" value="Metal-dep_hydrolase_composite"/>
</dbReference>
<evidence type="ECO:0000256" key="2">
    <source>
        <dbReference type="ARBA" id="ARBA00022723"/>
    </source>
</evidence>
<dbReference type="AlphaFoldDB" id="A0A8J3HYV3"/>
<keyword evidence="2" id="KW-0479">Metal-binding</keyword>
<dbReference type="InterPro" id="IPR032466">
    <property type="entry name" value="Metal_Hydrolase"/>
</dbReference>
<reference evidence="6" key="1">
    <citation type="submission" date="2020-10" db="EMBL/GenBank/DDBJ databases">
        <title>Taxonomic study of unclassified bacteria belonging to the class Ktedonobacteria.</title>
        <authorList>
            <person name="Yabe S."/>
            <person name="Wang C.M."/>
            <person name="Zheng Y."/>
            <person name="Sakai Y."/>
            <person name="Cavaletti L."/>
            <person name="Monciardini P."/>
            <person name="Donadio S."/>
        </authorList>
    </citation>
    <scope>NUCLEOTIDE SEQUENCE</scope>
    <source>
        <strain evidence="6">SOSP1-1</strain>
    </source>
</reference>
<dbReference type="Proteomes" id="UP000612362">
    <property type="component" value="Unassembled WGS sequence"/>
</dbReference>
<dbReference type="SUPFAM" id="SSF51338">
    <property type="entry name" value="Composite domain of metallo-dependent hydrolases"/>
    <property type="match status" value="1"/>
</dbReference>
<gene>
    <name evidence="6" type="primary">hutF</name>
    <name evidence="6" type="ORF">KSX_38440</name>
</gene>
<dbReference type="InterPro" id="IPR010252">
    <property type="entry name" value="HutF"/>
</dbReference>
<dbReference type="EMBL" id="BNJF01000001">
    <property type="protein sequence ID" value="GHO45681.1"/>
    <property type="molecule type" value="Genomic_DNA"/>
</dbReference>
<proteinExistence type="predicted"/>
<dbReference type="GO" id="GO:0005829">
    <property type="term" value="C:cytosol"/>
    <property type="evidence" value="ECO:0007669"/>
    <property type="project" value="TreeGrafter"/>
</dbReference>
<dbReference type="GO" id="GO:0019239">
    <property type="term" value="F:deaminase activity"/>
    <property type="evidence" value="ECO:0007669"/>
    <property type="project" value="TreeGrafter"/>
</dbReference>
<protein>
    <submittedName>
        <fullName evidence="6">Formimidoylglutamate deiminase</fullName>
    </submittedName>
</protein>
<evidence type="ECO:0000256" key="4">
    <source>
        <dbReference type="ARBA" id="ARBA00022833"/>
    </source>
</evidence>
<evidence type="ECO:0000256" key="1">
    <source>
        <dbReference type="ARBA" id="ARBA00001947"/>
    </source>
</evidence>
<evidence type="ECO:0000259" key="5">
    <source>
        <dbReference type="Pfam" id="PF01979"/>
    </source>
</evidence>
<dbReference type="SUPFAM" id="SSF51556">
    <property type="entry name" value="Metallo-dependent hydrolases"/>
    <property type="match status" value="1"/>
</dbReference>
<sequence length="440" mass="49194">MILVKYLAPAYVYTQGGLEKDRLIAIGDDGRIVMMGDARQHEQITEGEQIEYLPKTLLLPGFVNAHSHVFQRELRGHTHRPLSRQDTFWTWRRAMYAQAQSLTPELLYESAYHTYREMLAAGYTSVGEFHYVHHQLDGTPYERPNAMAEAILQAGQDAGIRVVMLLSAYARGGFQQPAEEGQRRFCDGSVELYLARVEALRQAGFAVGLAPHSVRAVPGDWFRALAAYSREHGLPLHVHADEQMAEIEQCQSVHGCRPIELLERYDALYSGTTIIHATHANEYELSLLDQYGCTVCVCPTTEGDLGDGIAPYQELAARNIPLAIGADSNTRLDPFEELRWAEYSARMRYQRRRILVAGELDAPGPLLLTTGTRGGAQALGIATGEIAPDQFADFVEIDLEHPQVRGWSDEDLLDTLFFGVSSTVIARTWVGGRCVHHRED</sequence>
<evidence type="ECO:0000256" key="3">
    <source>
        <dbReference type="ARBA" id="ARBA00022801"/>
    </source>
</evidence>
<keyword evidence="4" id="KW-0862">Zinc</keyword>
<evidence type="ECO:0000313" key="6">
    <source>
        <dbReference type="EMBL" id="GHO45681.1"/>
    </source>
</evidence>
<comment type="caution">
    <text evidence="6">The sequence shown here is derived from an EMBL/GenBank/DDBJ whole genome shotgun (WGS) entry which is preliminary data.</text>
</comment>
<dbReference type="Gene3D" id="2.30.40.10">
    <property type="entry name" value="Urease, subunit C, domain 1"/>
    <property type="match status" value="1"/>
</dbReference>
<dbReference type="Pfam" id="PF01979">
    <property type="entry name" value="Amidohydro_1"/>
    <property type="match status" value="1"/>
</dbReference>
<comment type="cofactor">
    <cofactor evidence="1">
        <name>Zn(2+)</name>
        <dbReference type="ChEBI" id="CHEBI:29105"/>
    </cofactor>
</comment>
<accession>A0A8J3HYV3</accession>
<dbReference type="Gene3D" id="3.20.20.140">
    <property type="entry name" value="Metal-dependent hydrolases"/>
    <property type="match status" value="1"/>
</dbReference>
<dbReference type="PANTHER" id="PTHR11271:SF48">
    <property type="entry name" value="AMIDOHYDROLASE-RELATED DOMAIN-CONTAINING PROTEIN"/>
    <property type="match status" value="1"/>
</dbReference>
<dbReference type="NCBIfam" id="TIGR02022">
    <property type="entry name" value="hutF"/>
    <property type="match status" value="1"/>
</dbReference>
<name>A0A8J3HYV3_9CHLR</name>